<name>A0A9P8C5S7_9HELO</name>
<comment type="caution">
    <text evidence="3">The sequence shown here is derived from an EMBL/GenBank/DDBJ whole genome shotgun (WGS) entry which is preliminary data.</text>
</comment>
<dbReference type="Pfam" id="PF07859">
    <property type="entry name" value="Abhydrolase_3"/>
    <property type="match status" value="1"/>
</dbReference>
<keyword evidence="4" id="KW-1185">Reference proteome</keyword>
<accession>A0A9P8C5S7</accession>
<dbReference type="Proteomes" id="UP000824998">
    <property type="component" value="Unassembled WGS sequence"/>
</dbReference>
<reference evidence="3" key="1">
    <citation type="journal article" date="2021" name="IMA Fungus">
        <title>Genomic characterization of three marine fungi, including Emericellopsis atlantica sp. nov. with signatures of a generalist lifestyle and marine biomass degradation.</title>
        <authorList>
            <person name="Hagestad O.C."/>
            <person name="Hou L."/>
            <person name="Andersen J.H."/>
            <person name="Hansen E.H."/>
            <person name="Altermark B."/>
            <person name="Li C."/>
            <person name="Kuhnert E."/>
            <person name="Cox R.J."/>
            <person name="Crous P.W."/>
            <person name="Spatafora J.W."/>
            <person name="Lail K."/>
            <person name="Amirebrahimi M."/>
            <person name="Lipzen A."/>
            <person name="Pangilinan J."/>
            <person name="Andreopoulos W."/>
            <person name="Hayes R.D."/>
            <person name="Ng V."/>
            <person name="Grigoriev I.V."/>
            <person name="Jackson S.A."/>
            <person name="Sutton T.D.S."/>
            <person name="Dobson A.D.W."/>
            <person name="Rama T."/>
        </authorList>
    </citation>
    <scope>NUCLEOTIDE SEQUENCE</scope>
    <source>
        <strain evidence="3">TRa018bII</strain>
    </source>
</reference>
<proteinExistence type="predicted"/>
<evidence type="ECO:0000259" key="2">
    <source>
        <dbReference type="Pfam" id="PF07859"/>
    </source>
</evidence>
<evidence type="ECO:0000313" key="4">
    <source>
        <dbReference type="Proteomes" id="UP000824998"/>
    </source>
</evidence>
<keyword evidence="1" id="KW-0378">Hydrolase</keyword>
<evidence type="ECO:0000256" key="1">
    <source>
        <dbReference type="ARBA" id="ARBA00022801"/>
    </source>
</evidence>
<dbReference type="PANTHER" id="PTHR48081:SF8">
    <property type="entry name" value="ALPHA_BETA HYDROLASE FOLD-3 DOMAIN-CONTAINING PROTEIN-RELATED"/>
    <property type="match status" value="1"/>
</dbReference>
<evidence type="ECO:0000313" key="3">
    <source>
        <dbReference type="EMBL" id="KAG9234540.1"/>
    </source>
</evidence>
<dbReference type="OrthoDB" id="408631at2759"/>
<sequence>MANSTEGFAKPWLDFEKQIGQRLLLTAPTAAEARAQYLETGALLMSKLTFPAPDTSITTTDKEIQPGLKVRIYTPPDRTFAPKPACIFYHGGGWAMGDLEGEDGFCRMVSKECEVVVVSVDYRLAPEYPYPAPLDDCVEVYEWVLKNSEELGTKSGEIVTVGTSAGGNLALAVALKMLDSGKGETVKGIVALAPVTVAVEALPESLRGKYTSYDDHDLNTINTKAAMKMFFDAYRADPKDPYVSVLLHQKLCDLPRVYIAVCGQDTLRDDGRLMRDTLNEAGVPNMYDEYEGYPHFFWSYPSEHLKGPIGKFKSNVRKGVEFVLEA</sequence>
<protein>
    <submittedName>
        <fullName evidence="3">Arylacetamide deacetylase</fullName>
    </submittedName>
</protein>
<feature type="domain" description="Alpha/beta hydrolase fold-3" evidence="2">
    <location>
        <begin position="87"/>
        <end position="298"/>
    </location>
</feature>
<dbReference type="PANTHER" id="PTHR48081">
    <property type="entry name" value="AB HYDROLASE SUPERFAMILY PROTEIN C4A8.06C"/>
    <property type="match status" value="1"/>
</dbReference>
<dbReference type="GO" id="GO:0016787">
    <property type="term" value="F:hydrolase activity"/>
    <property type="evidence" value="ECO:0007669"/>
    <property type="project" value="UniProtKB-KW"/>
</dbReference>
<dbReference type="EMBL" id="MU251460">
    <property type="protein sequence ID" value="KAG9234540.1"/>
    <property type="molecule type" value="Genomic_DNA"/>
</dbReference>
<dbReference type="AlphaFoldDB" id="A0A9P8C5S7"/>
<organism evidence="3 4">
    <name type="scientific">Amylocarpus encephaloides</name>
    <dbReference type="NCBI Taxonomy" id="45428"/>
    <lineage>
        <taxon>Eukaryota</taxon>
        <taxon>Fungi</taxon>
        <taxon>Dikarya</taxon>
        <taxon>Ascomycota</taxon>
        <taxon>Pezizomycotina</taxon>
        <taxon>Leotiomycetes</taxon>
        <taxon>Helotiales</taxon>
        <taxon>Helotiales incertae sedis</taxon>
        <taxon>Amylocarpus</taxon>
    </lineage>
</organism>
<dbReference type="Gene3D" id="3.40.50.1820">
    <property type="entry name" value="alpha/beta hydrolase"/>
    <property type="match status" value="1"/>
</dbReference>
<dbReference type="SUPFAM" id="SSF53474">
    <property type="entry name" value="alpha/beta-Hydrolases"/>
    <property type="match status" value="1"/>
</dbReference>
<dbReference type="InterPro" id="IPR029058">
    <property type="entry name" value="AB_hydrolase_fold"/>
</dbReference>
<dbReference type="InterPro" id="IPR013094">
    <property type="entry name" value="AB_hydrolase_3"/>
</dbReference>
<gene>
    <name evidence="3" type="ORF">BJ875DRAFT_376218</name>
</gene>
<dbReference type="InterPro" id="IPR050300">
    <property type="entry name" value="GDXG_lipolytic_enzyme"/>
</dbReference>